<dbReference type="GO" id="GO:0005524">
    <property type="term" value="F:ATP binding"/>
    <property type="evidence" value="ECO:0007669"/>
    <property type="project" value="UniProtKB-KW"/>
</dbReference>
<evidence type="ECO:0000313" key="6">
    <source>
        <dbReference type="Proteomes" id="UP000185841"/>
    </source>
</evidence>
<dbReference type="GO" id="GO:0016887">
    <property type="term" value="F:ATP hydrolysis activity"/>
    <property type="evidence" value="ECO:0007669"/>
    <property type="project" value="TreeGrafter"/>
</dbReference>
<name>A0A1N6NZM8_AQUAC</name>
<evidence type="ECO:0000256" key="3">
    <source>
        <dbReference type="ARBA" id="ARBA00022840"/>
    </source>
</evidence>
<dbReference type="PANTHER" id="PTHR30258">
    <property type="entry name" value="TYPE II SECRETION SYSTEM PROTEIN GSPE-RELATED"/>
    <property type="match status" value="1"/>
</dbReference>
<dbReference type="SUPFAM" id="SSF52540">
    <property type="entry name" value="P-loop containing nucleoside triphosphate hydrolases"/>
    <property type="match status" value="1"/>
</dbReference>
<evidence type="ECO:0000313" key="5">
    <source>
        <dbReference type="EMBL" id="SIP97608.1"/>
    </source>
</evidence>
<dbReference type="FunFam" id="3.30.300.160:FF:000002">
    <property type="entry name" value="Type II secretion system protein E"/>
    <property type="match status" value="1"/>
</dbReference>
<dbReference type="SUPFAM" id="SSF160246">
    <property type="entry name" value="EspE N-terminal domain-like"/>
    <property type="match status" value="1"/>
</dbReference>
<dbReference type="Gene3D" id="3.30.450.90">
    <property type="match status" value="1"/>
</dbReference>
<dbReference type="CDD" id="cd01129">
    <property type="entry name" value="PulE-GspE-like"/>
    <property type="match status" value="1"/>
</dbReference>
<dbReference type="Gene3D" id="3.30.300.160">
    <property type="entry name" value="Type II secretion system, protein E, N-terminal domain"/>
    <property type="match status" value="1"/>
</dbReference>
<evidence type="ECO:0000259" key="4">
    <source>
        <dbReference type="PROSITE" id="PS00662"/>
    </source>
</evidence>
<evidence type="ECO:0000256" key="2">
    <source>
        <dbReference type="ARBA" id="ARBA00022741"/>
    </source>
</evidence>
<evidence type="ECO:0000256" key="1">
    <source>
        <dbReference type="ARBA" id="ARBA00006611"/>
    </source>
</evidence>
<gene>
    <name evidence="5" type="ORF">SAMN05878282_101661</name>
</gene>
<dbReference type="Pfam" id="PF00437">
    <property type="entry name" value="T2SSE"/>
    <property type="match status" value="1"/>
</dbReference>
<dbReference type="EMBL" id="FTMP01000001">
    <property type="protein sequence ID" value="SIP97608.1"/>
    <property type="molecule type" value="Genomic_DNA"/>
</dbReference>
<dbReference type="FunFam" id="3.40.50.300:FF:000398">
    <property type="entry name" value="Type IV pilus assembly ATPase PilB"/>
    <property type="match status" value="1"/>
</dbReference>
<proteinExistence type="inferred from homology"/>
<dbReference type="InterPro" id="IPR037257">
    <property type="entry name" value="T2SS_E_N_sf"/>
</dbReference>
<keyword evidence="3" id="KW-0067">ATP-binding</keyword>
<dbReference type="AlphaFoldDB" id="A0A1N6NZM8"/>
<dbReference type="PROSITE" id="PS00662">
    <property type="entry name" value="T2SP_E"/>
    <property type="match status" value="1"/>
</dbReference>
<reference evidence="5 6" key="1">
    <citation type="submission" date="2017-01" db="EMBL/GenBank/DDBJ databases">
        <authorList>
            <person name="Mah S.A."/>
            <person name="Swanson W.J."/>
            <person name="Moy G.W."/>
            <person name="Vacquier V.D."/>
        </authorList>
    </citation>
    <scope>NUCLEOTIDE SEQUENCE [LARGE SCALE GENOMIC DNA]</scope>
    <source>
        <strain evidence="5 6">RU36E</strain>
    </source>
</reference>
<protein>
    <submittedName>
        <fullName evidence="5">MSHA biogenesis protein MshE</fullName>
    </submittedName>
</protein>
<comment type="similarity">
    <text evidence="1">Belongs to the GSP E family.</text>
</comment>
<dbReference type="Proteomes" id="UP000185841">
    <property type="component" value="Unassembled WGS sequence"/>
</dbReference>
<dbReference type="RefSeq" id="WP_175613913.1">
    <property type="nucleotide sequence ID" value="NZ_FTMP01000001.1"/>
</dbReference>
<dbReference type="Gene3D" id="3.40.50.300">
    <property type="entry name" value="P-loop containing nucleotide triphosphate hydrolases"/>
    <property type="match status" value="1"/>
</dbReference>
<dbReference type="PANTHER" id="PTHR30258:SF29">
    <property type="entry name" value="MSHA PILUS ASSEMBLY ATPASE MSHE"/>
    <property type="match status" value="1"/>
</dbReference>
<keyword evidence="2" id="KW-0547">Nucleotide-binding</keyword>
<dbReference type="Pfam" id="PF05157">
    <property type="entry name" value="MshEN"/>
    <property type="match status" value="1"/>
</dbReference>
<dbReference type="InterPro" id="IPR003593">
    <property type="entry name" value="AAA+_ATPase"/>
</dbReference>
<dbReference type="FunFam" id="3.30.450.90:FF:000001">
    <property type="entry name" value="Type II secretion system ATPase GspE"/>
    <property type="match status" value="1"/>
</dbReference>
<dbReference type="InterPro" id="IPR027417">
    <property type="entry name" value="P-loop_NTPase"/>
</dbReference>
<dbReference type="InterPro" id="IPR001482">
    <property type="entry name" value="T2SS/T4SS_dom"/>
</dbReference>
<dbReference type="InterPro" id="IPR007831">
    <property type="entry name" value="T2SS_GspE_N"/>
</dbReference>
<dbReference type="GO" id="GO:0005886">
    <property type="term" value="C:plasma membrane"/>
    <property type="evidence" value="ECO:0007669"/>
    <property type="project" value="TreeGrafter"/>
</dbReference>
<sequence length="579" mass="63755">MTENTIPSGDLTQRKVRLGDLLVQTGLISEAQLQLALQEQKRTGSKLGRTVIDLGFVAEVKLLTALSEQLKIPFIELKHFKFDQQLVQTLPEAMARRFRAIPLSREGGGVLVGMSDPLDLFAQDEMERLLKTRVRPAVVREAELLATLDLVYRRTSEIASIAGELEGELQDSDFDLSKLGADNVSDAPVVRLLQTLFEDAVQMKASDIHIEPDEGVVRIRQRIDGVLNEQVMKEQRIASALVMRLKIMSGLDISEKRLPQDGRFNIRVKNRNIDVRVSTMPVQFGESVVMRLLDQSAGIASLDAGGMPADMLARFRRLLQRPHGMVLVTGPTGSGKTTTLYAGLAELNSPEKKIITVEDPVEYRLPRINQVQVNTKIELTFARVLRAALRQDPDIVLIGEMRDQETAEIGLRAALTGHLVLSTLHTNDALTSAMRLIDMGAEPFLVATSLNAVLAQRLVRRVCENCMEDHYPEPQQQAWLESLHGAPLAGRAFKLGSGCHQCHNSGYSGRIGVYELLEMDEAMIAALRRSDPQAFAEAAKASVGYRPLAACALDYALAGVTSVEEVLKVCATLADEVLV</sequence>
<accession>A0A1N6NZM8</accession>
<organism evidence="5 6">
    <name type="scientific">Aquipseudomonas alcaligenes</name>
    <name type="common">Pseudomonas alcaligenes</name>
    <dbReference type="NCBI Taxonomy" id="43263"/>
    <lineage>
        <taxon>Bacteria</taxon>
        <taxon>Pseudomonadati</taxon>
        <taxon>Pseudomonadota</taxon>
        <taxon>Gammaproteobacteria</taxon>
        <taxon>Pseudomonadales</taxon>
        <taxon>Pseudomonadaceae</taxon>
        <taxon>Aquipseudomonas</taxon>
    </lineage>
</organism>
<dbReference type="SMART" id="SM00382">
    <property type="entry name" value="AAA"/>
    <property type="match status" value="1"/>
</dbReference>
<feature type="domain" description="Bacterial type II secretion system protein E" evidence="4">
    <location>
        <begin position="389"/>
        <end position="403"/>
    </location>
</feature>